<dbReference type="PANTHER" id="PTHR48108">
    <property type="entry name" value="CBS DOMAIN-CONTAINING PROTEIN CBSX2, CHLOROPLASTIC"/>
    <property type="match status" value="1"/>
</dbReference>
<dbReference type="Proteomes" id="UP000657075">
    <property type="component" value="Unassembled WGS sequence"/>
</dbReference>
<feature type="domain" description="CBS" evidence="3">
    <location>
        <begin position="204"/>
        <end position="255"/>
    </location>
</feature>
<evidence type="ECO:0000259" key="3">
    <source>
        <dbReference type="PROSITE" id="PS51371"/>
    </source>
</evidence>
<reference evidence="5" key="2">
    <citation type="submission" date="2020-09" db="EMBL/GenBank/DDBJ databases">
        <authorList>
            <person name="Sun Q."/>
            <person name="Ohkuma M."/>
        </authorList>
    </citation>
    <scope>NUCLEOTIDE SEQUENCE</scope>
    <source>
        <strain evidence="5">JCM 11219</strain>
    </source>
</reference>
<reference evidence="4" key="4">
    <citation type="journal article" date="2023" name="Microbiol. Resour. Announc.">
        <title>Complete Genome Sequence of Vulcanisaeta souniana Strain IC-059, a Hyperthermophilic Archaeon Isolated from Hot Spring Water in Japan.</title>
        <authorList>
            <person name="Kato S."/>
            <person name="Itoh T."/>
            <person name="Wu L."/>
            <person name="Ma J."/>
            <person name="Ohkuma M."/>
        </authorList>
    </citation>
    <scope>NUCLEOTIDE SEQUENCE</scope>
    <source>
        <strain evidence="4">JCM 11219</strain>
    </source>
</reference>
<keyword evidence="5" id="KW-0808">Transferase</keyword>
<dbReference type="AlphaFoldDB" id="A0A830E745"/>
<evidence type="ECO:0000256" key="2">
    <source>
        <dbReference type="PROSITE-ProRule" id="PRU00703"/>
    </source>
</evidence>
<dbReference type="GO" id="GO:0016301">
    <property type="term" value="F:kinase activity"/>
    <property type="evidence" value="ECO:0007669"/>
    <property type="project" value="UniProtKB-KW"/>
</dbReference>
<dbReference type="PROSITE" id="PS51371">
    <property type="entry name" value="CBS"/>
    <property type="match status" value="2"/>
</dbReference>
<keyword evidence="7" id="KW-1185">Reference proteome</keyword>
<dbReference type="Proteomes" id="UP001060771">
    <property type="component" value="Chromosome"/>
</dbReference>
<dbReference type="SMART" id="SM00116">
    <property type="entry name" value="CBS"/>
    <property type="match status" value="4"/>
</dbReference>
<dbReference type="PANTHER" id="PTHR48108:SF26">
    <property type="entry name" value="CBS DOMAIN-CONTAINING PROTEIN DDB_G0289609"/>
    <property type="match status" value="1"/>
</dbReference>
<dbReference type="InterPro" id="IPR051462">
    <property type="entry name" value="CBS_domain-containing"/>
</dbReference>
<name>A0A830E745_9CREN</name>
<protein>
    <submittedName>
        <fullName evidence="5">Histidine kinase</fullName>
    </submittedName>
</protein>
<dbReference type="CDD" id="cd02205">
    <property type="entry name" value="CBS_pair_SF"/>
    <property type="match status" value="1"/>
</dbReference>
<evidence type="ECO:0000313" key="4">
    <source>
        <dbReference type="EMBL" id="BDR93176.1"/>
    </source>
</evidence>
<evidence type="ECO:0000313" key="6">
    <source>
        <dbReference type="Proteomes" id="UP000657075"/>
    </source>
</evidence>
<keyword evidence="1" id="KW-0677">Repeat</keyword>
<dbReference type="OrthoDB" id="8919at2157"/>
<keyword evidence="5" id="KW-0418">Kinase</keyword>
<dbReference type="EMBL" id="BMNM01000005">
    <property type="protein sequence ID" value="GGI78222.1"/>
    <property type="molecule type" value="Genomic_DNA"/>
</dbReference>
<reference evidence="5" key="1">
    <citation type="journal article" date="2014" name="Int. J. Syst. Evol. Microbiol.">
        <title>Complete genome sequence of Corynebacterium casei LMG S-19264T (=DSM 44701T), isolated from a smear-ripened cheese.</title>
        <authorList>
            <consortium name="US DOE Joint Genome Institute (JGI-PGF)"/>
            <person name="Walter F."/>
            <person name="Albersmeier A."/>
            <person name="Kalinowski J."/>
            <person name="Ruckert C."/>
        </authorList>
    </citation>
    <scope>NUCLEOTIDE SEQUENCE</scope>
    <source>
        <strain evidence="5">JCM 11219</strain>
    </source>
</reference>
<dbReference type="EMBL" id="AP026830">
    <property type="protein sequence ID" value="BDR93176.1"/>
    <property type="molecule type" value="Genomic_DNA"/>
</dbReference>
<evidence type="ECO:0000313" key="7">
    <source>
        <dbReference type="Proteomes" id="UP001060771"/>
    </source>
</evidence>
<dbReference type="Pfam" id="PF00571">
    <property type="entry name" value="CBS"/>
    <property type="match status" value="4"/>
</dbReference>
<evidence type="ECO:0000256" key="1">
    <source>
        <dbReference type="ARBA" id="ARBA00022737"/>
    </source>
</evidence>
<dbReference type="RefSeq" id="WP_054843792.1">
    <property type="nucleotide sequence ID" value="NZ_BBBK01000007.1"/>
</dbReference>
<organism evidence="5 6">
    <name type="scientific">Vulcanisaeta souniana JCM 11219</name>
    <dbReference type="NCBI Taxonomy" id="1293586"/>
    <lineage>
        <taxon>Archaea</taxon>
        <taxon>Thermoproteota</taxon>
        <taxon>Thermoprotei</taxon>
        <taxon>Thermoproteales</taxon>
        <taxon>Thermoproteaceae</taxon>
        <taxon>Vulcanisaeta</taxon>
    </lineage>
</organism>
<sequence length="255" mass="28224">MIAHELMTGGVVTMNHNEELTTAVQLMVDHGFRHIPILEGGSLRLILTALGIINGLVNNGDDAMREPVNKYGNDRFIIASQNDDAMEVIKKMTNSNVDAALILSGKELVGIITERDVVAKSPDHLFARYKIHEIANKEPVTAGEDTTLKDAMGIMAKHNIRHLLVTDGDRLLGVVSVKDILRHVIKYYRLRGRVDFDIPISRLMSHNPITIDSGASVLDAVKLMRRNNISSLPIVEAGRLMGIVTEHDMVKNLVR</sequence>
<evidence type="ECO:0000313" key="5">
    <source>
        <dbReference type="EMBL" id="GGI78222.1"/>
    </source>
</evidence>
<dbReference type="InterPro" id="IPR000644">
    <property type="entry name" value="CBS_dom"/>
</dbReference>
<proteinExistence type="predicted"/>
<keyword evidence="2" id="KW-0129">CBS domain</keyword>
<reference evidence="7" key="3">
    <citation type="submission" date="2022-09" db="EMBL/GenBank/DDBJ databases">
        <title>Complete genome sequence of Vulcanisaeta souniana.</title>
        <authorList>
            <person name="Kato S."/>
            <person name="Itoh T."/>
            <person name="Ohkuma M."/>
        </authorList>
    </citation>
    <scope>NUCLEOTIDE SEQUENCE [LARGE SCALE GENOMIC DNA]</scope>
    <source>
        <strain evidence="7">JCM 11219</strain>
    </source>
</reference>
<dbReference type="InterPro" id="IPR046342">
    <property type="entry name" value="CBS_dom_sf"/>
</dbReference>
<dbReference type="Gene3D" id="3.10.580.10">
    <property type="entry name" value="CBS-domain"/>
    <property type="match status" value="3"/>
</dbReference>
<dbReference type="SUPFAM" id="SSF54631">
    <property type="entry name" value="CBS-domain pair"/>
    <property type="match status" value="2"/>
</dbReference>
<gene>
    <name evidence="5" type="ORF">GCM10007112_13780</name>
    <name evidence="4" type="ORF">Vsou_22690</name>
</gene>
<accession>A0A830E745</accession>
<feature type="domain" description="CBS" evidence="3">
    <location>
        <begin position="135"/>
        <end position="196"/>
    </location>
</feature>